<organism evidence="2 3">
    <name type="scientific">Flavobacterium limi</name>
    <dbReference type="NCBI Taxonomy" id="2045105"/>
    <lineage>
        <taxon>Bacteria</taxon>
        <taxon>Pseudomonadati</taxon>
        <taxon>Bacteroidota</taxon>
        <taxon>Flavobacteriia</taxon>
        <taxon>Flavobacteriales</taxon>
        <taxon>Flavobacteriaceae</taxon>
        <taxon>Flavobacterium</taxon>
    </lineage>
</organism>
<dbReference type="PANTHER" id="PTHR36440:SF1">
    <property type="entry name" value="PUTATIVE (AFU_ORTHOLOGUE AFUA_8G07350)-RELATED"/>
    <property type="match status" value="1"/>
</dbReference>
<proteinExistence type="predicted"/>
<accession>A0ABQ1UMD0</accession>
<dbReference type="Gene3D" id="2.60.120.10">
    <property type="entry name" value="Jelly Rolls"/>
    <property type="match status" value="1"/>
</dbReference>
<dbReference type="RefSeq" id="WP_163395693.1">
    <property type="nucleotide sequence ID" value="NZ_BMKP01000008.1"/>
</dbReference>
<keyword evidence="3" id="KW-1185">Reference proteome</keyword>
<evidence type="ECO:0000259" key="1">
    <source>
        <dbReference type="Pfam" id="PF07883"/>
    </source>
</evidence>
<feature type="domain" description="Cupin type-2" evidence="1">
    <location>
        <begin position="48"/>
        <end position="107"/>
    </location>
</feature>
<dbReference type="InterPro" id="IPR011051">
    <property type="entry name" value="RmlC_Cupin_sf"/>
</dbReference>
<comment type="caution">
    <text evidence="2">The sequence shown here is derived from an EMBL/GenBank/DDBJ whole genome shotgun (WGS) entry which is preliminary data.</text>
</comment>
<sequence>MEHNKDQKDVLFLKSGEGRTYSCGTMTAIFKADENETGNKYSISEWWLEPNSKGPGAHQHEDNDEVFYGIEGKTSILVGEKWIDIEKGTFLRIPSKTIHDFENRTDHKSGVLNFFIPGGFERDMPSIVDWFKENPSK</sequence>
<dbReference type="EMBL" id="BMKP01000008">
    <property type="protein sequence ID" value="GGF22483.1"/>
    <property type="molecule type" value="Genomic_DNA"/>
</dbReference>
<dbReference type="PANTHER" id="PTHR36440">
    <property type="entry name" value="PUTATIVE (AFU_ORTHOLOGUE AFUA_8G07350)-RELATED"/>
    <property type="match status" value="1"/>
</dbReference>
<name>A0ABQ1UMD0_9FLAO</name>
<evidence type="ECO:0000313" key="2">
    <source>
        <dbReference type="EMBL" id="GGF22483.1"/>
    </source>
</evidence>
<reference evidence="3" key="1">
    <citation type="journal article" date="2019" name="Int. J. Syst. Evol. Microbiol.">
        <title>The Global Catalogue of Microorganisms (GCM) 10K type strain sequencing project: providing services to taxonomists for standard genome sequencing and annotation.</title>
        <authorList>
            <consortium name="The Broad Institute Genomics Platform"/>
            <consortium name="The Broad Institute Genome Sequencing Center for Infectious Disease"/>
            <person name="Wu L."/>
            <person name="Ma J."/>
        </authorList>
    </citation>
    <scope>NUCLEOTIDE SEQUENCE [LARGE SCALE GENOMIC DNA]</scope>
    <source>
        <strain evidence="3">CGMCC 1.16060</strain>
    </source>
</reference>
<protein>
    <recommendedName>
        <fullName evidence="1">Cupin type-2 domain-containing protein</fullName>
    </recommendedName>
</protein>
<dbReference type="Proteomes" id="UP000655016">
    <property type="component" value="Unassembled WGS sequence"/>
</dbReference>
<gene>
    <name evidence="2" type="ORF">GCM10011518_34630</name>
</gene>
<dbReference type="InterPro" id="IPR014710">
    <property type="entry name" value="RmlC-like_jellyroll"/>
</dbReference>
<dbReference type="SUPFAM" id="SSF51182">
    <property type="entry name" value="RmlC-like cupins"/>
    <property type="match status" value="1"/>
</dbReference>
<dbReference type="InterPro" id="IPR013096">
    <property type="entry name" value="Cupin_2"/>
</dbReference>
<evidence type="ECO:0000313" key="3">
    <source>
        <dbReference type="Proteomes" id="UP000655016"/>
    </source>
</evidence>
<dbReference type="InterPro" id="IPR053146">
    <property type="entry name" value="QDO-like"/>
</dbReference>
<dbReference type="Pfam" id="PF07883">
    <property type="entry name" value="Cupin_2"/>
    <property type="match status" value="1"/>
</dbReference>